<gene>
    <name evidence="4" type="ORF">IFK94_02155</name>
</gene>
<protein>
    <submittedName>
        <fullName evidence="4">DUF4388 domain-containing protein</fullName>
    </submittedName>
</protein>
<evidence type="ECO:0000256" key="2">
    <source>
        <dbReference type="SAM" id="MobiDB-lite"/>
    </source>
</evidence>
<reference evidence="4 5" key="1">
    <citation type="submission" date="2020-08" db="EMBL/GenBank/DDBJ databases">
        <title>Acidobacteriota in marine sediments use diverse sulfur dissimilation pathways.</title>
        <authorList>
            <person name="Wasmund K."/>
        </authorList>
    </citation>
    <scope>NUCLEOTIDE SEQUENCE [LARGE SCALE GENOMIC DNA]</scope>
    <source>
        <strain evidence="4">MAG AM4</strain>
    </source>
</reference>
<feature type="repeat" description="TPR" evidence="1">
    <location>
        <begin position="297"/>
        <end position="330"/>
    </location>
</feature>
<accession>A0A8J7C1A1</accession>
<keyword evidence="1" id="KW-0802">TPR repeat</keyword>
<proteinExistence type="predicted"/>
<comment type="caution">
    <text evidence="4">The sequence shown here is derived from an EMBL/GenBank/DDBJ whole genome shotgun (WGS) entry which is preliminary data.</text>
</comment>
<feature type="domain" description="PatA-like N-terminal" evidence="3">
    <location>
        <begin position="1"/>
        <end position="149"/>
    </location>
</feature>
<dbReference type="Proteomes" id="UP000648239">
    <property type="component" value="Unassembled WGS sequence"/>
</dbReference>
<dbReference type="EMBL" id="JACXWD010000003">
    <property type="protein sequence ID" value="MBD3866900.1"/>
    <property type="molecule type" value="Genomic_DNA"/>
</dbReference>
<dbReference type="SUPFAM" id="SSF160246">
    <property type="entry name" value="EspE N-terminal domain-like"/>
    <property type="match status" value="1"/>
</dbReference>
<dbReference type="PROSITE" id="PS50005">
    <property type="entry name" value="TPR"/>
    <property type="match status" value="1"/>
</dbReference>
<organism evidence="4 5">
    <name type="scientific">Candidatus Polarisedimenticola svalbardensis</name>
    <dbReference type="NCBI Taxonomy" id="2886004"/>
    <lineage>
        <taxon>Bacteria</taxon>
        <taxon>Pseudomonadati</taxon>
        <taxon>Acidobacteriota</taxon>
        <taxon>Candidatus Polarisedimenticolia</taxon>
        <taxon>Candidatus Polarisedimenticolales</taxon>
        <taxon>Candidatus Polarisedimenticolaceae</taxon>
        <taxon>Candidatus Polarisedimenticola</taxon>
    </lineage>
</organism>
<evidence type="ECO:0000256" key="1">
    <source>
        <dbReference type="PROSITE-ProRule" id="PRU00339"/>
    </source>
</evidence>
<dbReference type="Pfam" id="PF14332">
    <property type="entry name" value="DUF4388"/>
    <property type="match status" value="1"/>
</dbReference>
<dbReference type="PANTHER" id="PTHR36304">
    <property type="entry name" value="DOMAIN GTPASE-ACTIVATING PROTEIN, PUTATIVE-RELATED-RELATED"/>
    <property type="match status" value="1"/>
</dbReference>
<dbReference type="InterPro" id="IPR025497">
    <property type="entry name" value="PatA-like_N"/>
</dbReference>
<dbReference type="PANTHER" id="PTHR36304:SF4">
    <property type="entry name" value="DUF4388 DOMAIN-CONTAINING PROTEIN"/>
    <property type="match status" value="1"/>
</dbReference>
<evidence type="ECO:0000259" key="3">
    <source>
        <dbReference type="Pfam" id="PF14332"/>
    </source>
</evidence>
<dbReference type="AlphaFoldDB" id="A0A8J7C1A1"/>
<sequence length="423" mass="48227">MPLPELLQWLGGNGRTGTLEVERDKICKKIVFEKGRIVSCSSNDPSELLGHYLVARGQVTEDLLRIALDQQAVTKKQLGMTLFEMGVLTSEELTRNLHSKVEETIFSLFEWEHGVFRYEDQAITGKNQFPTDIRVDDVLLRGVQRMDEIRQIREVIVSDRMIPKRTAKLPPQEVFRNKIARRIYEALDGERTIADILLHAHGSVYIVTKFLFELHRTDLIELKGEQPAAQPEETALPAAVEGVAPLFPEFSDEPDPEREPDAFITPEPADPEPAAVQAPDPEPVPERPEPNLSPEEVDTALQLARKFMSEGEFDAALEILDQIYRKNPNNESLRRLTREAEVAFLEKARKHYMPEGKVPVLARPLDELETEDLSPEEFFLLSRIDGTWDVRSIIQVAPIRDVEAFRTLKKMRENGVIELRDPE</sequence>
<dbReference type="InterPro" id="IPR037257">
    <property type="entry name" value="T2SS_E_N_sf"/>
</dbReference>
<name>A0A8J7C1A1_9BACT</name>
<evidence type="ECO:0000313" key="4">
    <source>
        <dbReference type="EMBL" id="MBD3866900.1"/>
    </source>
</evidence>
<feature type="region of interest" description="Disordered" evidence="2">
    <location>
        <begin position="247"/>
        <end position="293"/>
    </location>
</feature>
<evidence type="ECO:0000313" key="5">
    <source>
        <dbReference type="Proteomes" id="UP000648239"/>
    </source>
</evidence>
<dbReference type="InterPro" id="IPR019734">
    <property type="entry name" value="TPR_rpt"/>
</dbReference>